<dbReference type="EMBL" id="AP019303">
    <property type="protein sequence ID" value="BBH07095.1"/>
    <property type="molecule type" value="Genomic_DNA"/>
</dbReference>
<evidence type="ECO:0000313" key="1">
    <source>
        <dbReference type="EMBL" id="BBH07095.1"/>
    </source>
</evidence>
<gene>
    <name evidence="1" type="ORF">Prudu_018921</name>
</gene>
<protein>
    <submittedName>
        <fullName evidence="1">Uncharacterized protein</fullName>
    </submittedName>
</protein>
<dbReference type="AlphaFoldDB" id="A0A4Y1RT28"/>
<proteinExistence type="predicted"/>
<organism evidence="1">
    <name type="scientific">Prunus dulcis</name>
    <name type="common">Almond</name>
    <name type="synonym">Amygdalus dulcis</name>
    <dbReference type="NCBI Taxonomy" id="3755"/>
    <lineage>
        <taxon>Eukaryota</taxon>
        <taxon>Viridiplantae</taxon>
        <taxon>Streptophyta</taxon>
        <taxon>Embryophyta</taxon>
        <taxon>Tracheophyta</taxon>
        <taxon>Spermatophyta</taxon>
        <taxon>Magnoliopsida</taxon>
        <taxon>eudicotyledons</taxon>
        <taxon>Gunneridae</taxon>
        <taxon>Pentapetalae</taxon>
        <taxon>rosids</taxon>
        <taxon>fabids</taxon>
        <taxon>Rosales</taxon>
        <taxon>Rosaceae</taxon>
        <taxon>Amygdaloideae</taxon>
        <taxon>Amygdaleae</taxon>
        <taxon>Prunus</taxon>
    </lineage>
</organism>
<sequence length="132" mass="14860">MLKPSKYQYKNQNLPHLLFLITLSEFSIPSNPSFVSVQKLVRVSLAEMNEPKYGYPYAAQGQGDIKLLLLPRPPVMAPPQYAAPPPRREPGFLEDVYLYMHVAYVVPYTAPYTGKPCKSCKISQLSGVNTQQ</sequence>
<accession>A0A4Y1RT28</accession>
<name>A0A4Y1RT28_PRUDU</name>
<reference evidence="1" key="1">
    <citation type="journal article" date="2019" name="Science">
        <title>Mutation of a bHLH transcription factor allowed almond domestication.</title>
        <authorList>
            <person name="Sanchez-Perez R."/>
            <person name="Pavan S."/>
            <person name="Mazzeo R."/>
            <person name="Moldovan C."/>
            <person name="Aiese Cigliano R."/>
            <person name="Del Cueto J."/>
            <person name="Ricciardi F."/>
            <person name="Lotti C."/>
            <person name="Ricciardi L."/>
            <person name="Dicenta F."/>
            <person name="Lopez-Marques R.L."/>
            <person name="Lindberg Moller B."/>
        </authorList>
    </citation>
    <scope>NUCLEOTIDE SEQUENCE</scope>
</reference>